<accession>A0A329RHG1</accession>
<sequence>MQASTTTVGSLDLDRGSISNHSRVVQDNKPTMTFLDSETINADDEELRGIVLIALQDQTTLTTYGWNNRSTIQGQ</sequence>
<gene>
    <name evidence="2" type="ORF">JG687_00016396</name>
    <name evidence="3" type="ORF">PC110_g20830</name>
</gene>
<comment type="caution">
    <text evidence="3">The sequence shown here is derived from an EMBL/GenBank/DDBJ whole genome shotgun (WGS) entry which is preliminary data.</text>
</comment>
<keyword evidence="4" id="KW-1185">Reference proteome</keyword>
<proteinExistence type="predicted"/>
<evidence type="ECO:0000313" key="3">
    <source>
        <dbReference type="EMBL" id="RAW22728.1"/>
    </source>
</evidence>
<feature type="region of interest" description="Disordered" evidence="1">
    <location>
        <begin position="1"/>
        <end position="25"/>
    </location>
</feature>
<dbReference type="VEuPathDB" id="FungiDB:PC110_g20830"/>
<name>A0A329RHG1_9STRA</name>
<dbReference type="EMBL" id="JAENGZ010001641">
    <property type="protein sequence ID" value="KAG6946991.1"/>
    <property type="molecule type" value="Genomic_DNA"/>
</dbReference>
<dbReference type="Proteomes" id="UP000688947">
    <property type="component" value="Unassembled WGS sequence"/>
</dbReference>
<evidence type="ECO:0000313" key="4">
    <source>
        <dbReference type="Proteomes" id="UP000251314"/>
    </source>
</evidence>
<evidence type="ECO:0000256" key="1">
    <source>
        <dbReference type="SAM" id="MobiDB-lite"/>
    </source>
</evidence>
<evidence type="ECO:0000313" key="2">
    <source>
        <dbReference type="EMBL" id="KAG6946991.1"/>
    </source>
</evidence>
<dbReference type="AlphaFoldDB" id="A0A329RHG1"/>
<dbReference type="EMBL" id="MJFZ01001226">
    <property type="protein sequence ID" value="RAW22728.1"/>
    <property type="molecule type" value="Genomic_DNA"/>
</dbReference>
<reference evidence="3 4" key="1">
    <citation type="submission" date="2018-01" db="EMBL/GenBank/DDBJ databases">
        <title>Draft genome of the strawberry crown rot pathogen Phytophthora cactorum.</title>
        <authorList>
            <person name="Armitage A.D."/>
            <person name="Lysoe E."/>
            <person name="Nellist C.F."/>
            <person name="Harrison R.J."/>
            <person name="Brurberg M.B."/>
        </authorList>
    </citation>
    <scope>NUCLEOTIDE SEQUENCE [LARGE SCALE GENOMIC DNA]</scope>
    <source>
        <strain evidence="3 4">10300</strain>
    </source>
</reference>
<protein>
    <submittedName>
        <fullName evidence="3">Uncharacterized protein</fullName>
    </submittedName>
</protein>
<dbReference type="Proteomes" id="UP000251314">
    <property type="component" value="Unassembled WGS sequence"/>
</dbReference>
<reference evidence="2" key="2">
    <citation type="submission" date="2021-01" db="EMBL/GenBank/DDBJ databases">
        <title>Phytophthora aleatoria, a newly-described species from Pinus radiata is distinct from Phytophthora cactorum isolates based on comparative genomics.</title>
        <authorList>
            <person name="Mcdougal R."/>
            <person name="Panda P."/>
            <person name="Williams N."/>
            <person name="Studholme D.J."/>
        </authorList>
    </citation>
    <scope>NUCLEOTIDE SEQUENCE</scope>
    <source>
        <strain evidence="2">NZFS 3830</strain>
    </source>
</reference>
<organism evidence="3 4">
    <name type="scientific">Phytophthora cactorum</name>
    <dbReference type="NCBI Taxonomy" id="29920"/>
    <lineage>
        <taxon>Eukaryota</taxon>
        <taxon>Sar</taxon>
        <taxon>Stramenopiles</taxon>
        <taxon>Oomycota</taxon>
        <taxon>Peronosporomycetes</taxon>
        <taxon>Peronosporales</taxon>
        <taxon>Peronosporaceae</taxon>
        <taxon>Phytophthora</taxon>
    </lineage>
</organism>
<dbReference type="OrthoDB" id="95049at2759"/>